<dbReference type="AlphaFoldDB" id="A0AAW1VAL2"/>
<dbReference type="EMBL" id="JARQZJ010000122">
    <property type="protein sequence ID" value="KAK9889276.1"/>
    <property type="molecule type" value="Genomic_DNA"/>
</dbReference>
<feature type="domain" description="PiggyBac transposable element-derived protein" evidence="1">
    <location>
        <begin position="4"/>
        <end position="100"/>
    </location>
</feature>
<proteinExistence type="predicted"/>
<reference evidence="2 3" key="1">
    <citation type="submission" date="2023-03" db="EMBL/GenBank/DDBJ databases">
        <title>Genome insight into feeding habits of ladybird beetles.</title>
        <authorList>
            <person name="Li H.-S."/>
            <person name="Huang Y.-H."/>
            <person name="Pang H."/>
        </authorList>
    </citation>
    <scope>NUCLEOTIDE SEQUENCE [LARGE SCALE GENOMIC DNA]</scope>
    <source>
        <strain evidence="2">SYSU_2023b</strain>
        <tissue evidence="2">Whole body</tissue>
    </source>
</reference>
<evidence type="ECO:0000259" key="1">
    <source>
        <dbReference type="Pfam" id="PF13843"/>
    </source>
</evidence>
<evidence type="ECO:0000313" key="2">
    <source>
        <dbReference type="EMBL" id="KAK9889276.1"/>
    </source>
</evidence>
<sequence>MYLNCLRFDNPDTRLKRQKENKTASISFVSNNCRKIYNMGINATIDEMLIGFRGRSHLIIYMPQKPAKYDLTVQANYDSKTFYCYDGYIYSGKGSGGRSSSCPHKLYTVEELKKRVPLMHRRFLYKHLPRELHATINRVLGADAPEDVREENQVAEGHQITKLCHICPSKLKRKTAYQYNTCETCVPAMQ</sequence>
<gene>
    <name evidence="2" type="ORF">WA026_004555</name>
</gene>
<name>A0AAW1VAL2_9CUCU</name>
<comment type="caution">
    <text evidence="2">The sequence shown here is derived from an EMBL/GenBank/DDBJ whole genome shotgun (WGS) entry which is preliminary data.</text>
</comment>
<dbReference type="Proteomes" id="UP001431783">
    <property type="component" value="Unassembled WGS sequence"/>
</dbReference>
<accession>A0AAW1VAL2</accession>
<dbReference type="PANTHER" id="PTHR46599">
    <property type="entry name" value="PIGGYBAC TRANSPOSABLE ELEMENT-DERIVED PROTEIN 4"/>
    <property type="match status" value="1"/>
</dbReference>
<evidence type="ECO:0000313" key="3">
    <source>
        <dbReference type="Proteomes" id="UP001431783"/>
    </source>
</evidence>
<dbReference type="PANTHER" id="PTHR46599:SF3">
    <property type="entry name" value="PIGGYBAC TRANSPOSABLE ELEMENT-DERIVED PROTEIN 4"/>
    <property type="match status" value="1"/>
</dbReference>
<protein>
    <recommendedName>
        <fullName evidence="1">PiggyBac transposable element-derived protein domain-containing protein</fullName>
    </recommendedName>
</protein>
<dbReference type="Pfam" id="PF13843">
    <property type="entry name" value="DDE_Tnp_1_7"/>
    <property type="match status" value="1"/>
</dbReference>
<dbReference type="InterPro" id="IPR029526">
    <property type="entry name" value="PGBD"/>
</dbReference>
<organism evidence="2 3">
    <name type="scientific">Henosepilachna vigintioctopunctata</name>
    <dbReference type="NCBI Taxonomy" id="420089"/>
    <lineage>
        <taxon>Eukaryota</taxon>
        <taxon>Metazoa</taxon>
        <taxon>Ecdysozoa</taxon>
        <taxon>Arthropoda</taxon>
        <taxon>Hexapoda</taxon>
        <taxon>Insecta</taxon>
        <taxon>Pterygota</taxon>
        <taxon>Neoptera</taxon>
        <taxon>Endopterygota</taxon>
        <taxon>Coleoptera</taxon>
        <taxon>Polyphaga</taxon>
        <taxon>Cucujiformia</taxon>
        <taxon>Coccinelloidea</taxon>
        <taxon>Coccinellidae</taxon>
        <taxon>Epilachninae</taxon>
        <taxon>Epilachnini</taxon>
        <taxon>Henosepilachna</taxon>
    </lineage>
</organism>
<keyword evidence="3" id="KW-1185">Reference proteome</keyword>